<comment type="caution">
    <text evidence="1">The sequence shown here is derived from an EMBL/GenBank/DDBJ whole genome shotgun (WGS) entry which is preliminary data.</text>
</comment>
<evidence type="ECO:0000313" key="1">
    <source>
        <dbReference type="EMBL" id="KXS32465.1"/>
    </source>
</evidence>
<organism evidence="1 2">
    <name type="scientific">Candidatus Gallionella acididurans</name>
    <dbReference type="NCBI Taxonomy" id="1796491"/>
    <lineage>
        <taxon>Bacteria</taxon>
        <taxon>Pseudomonadati</taxon>
        <taxon>Pseudomonadota</taxon>
        <taxon>Betaproteobacteria</taxon>
        <taxon>Nitrosomonadales</taxon>
        <taxon>Gallionellaceae</taxon>
        <taxon>Gallionella</taxon>
    </lineage>
</organism>
<sequence length="46" mass="5041">MFISLLFFGWLWGVWGLLLGAPLVAIAKVICERVDSLKPIGALLGR</sequence>
<proteinExistence type="predicted"/>
<dbReference type="AlphaFoldDB" id="A0A139BUM8"/>
<evidence type="ECO:0000313" key="2">
    <source>
        <dbReference type="Proteomes" id="UP000070578"/>
    </source>
</evidence>
<gene>
    <name evidence="1" type="ORF">AWT59_1376</name>
</gene>
<reference evidence="1 2" key="2">
    <citation type="submission" date="2016-03" db="EMBL/GenBank/DDBJ databases">
        <title>New uncultured bacterium of the family Gallionellaceae from acid mine drainage: description and reconstruction of genome based on metagenomic analysis of microbial community.</title>
        <authorList>
            <person name="Kadnikov V."/>
            <person name="Ivasenko D."/>
            <person name="Beletsky A."/>
            <person name="Mardanov A."/>
            <person name="Danilova E."/>
            <person name="Pimenov N."/>
            <person name="Karnachuk O."/>
            <person name="Ravin N."/>
        </authorList>
    </citation>
    <scope>NUCLEOTIDE SEQUENCE [LARGE SCALE GENOMIC DNA]</scope>
    <source>
        <strain evidence="1">ShG14-8</strain>
    </source>
</reference>
<reference evidence="1 2" key="1">
    <citation type="submission" date="2016-02" db="EMBL/GenBank/DDBJ databases">
        <authorList>
            <person name="Wen L."/>
            <person name="He K."/>
            <person name="Yang H."/>
        </authorList>
    </citation>
    <scope>NUCLEOTIDE SEQUENCE [LARGE SCALE GENOMIC DNA]</scope>
    <source>
        <strain evidence="1">ShG14-8</strain>
    </source>
</reference>
<accession>A0A139BUM8</accession>
<protein>
    <submittedName>
        <fullName evidence="1">Permease</fullName>
    </submittedName>
</protein>
<dbReference type="Proteomes" id="UP000070578">
    <property type="component" value="Unassembled WGS sequence"/>
</dbReference>
<name>A0A139BUM8_9PROT</name>
<dbReference type="EMBL" id="LSLI01000028">
    <property type="protein sequence ID" value="KXS32465.1"/>
    <property type="molecule type" value="Genomic_DNA"/>
</dbReference>